<dbReference type="CTD" id="32592"/>
<dbReference type="KEGG" id="hazt:108673194"/>
<proteinExistence type="inferred from homology"/>
<dbReference type="GO" id="GO:0050104">
    <property type="term" value="F:L-gulonate 3-dehydrogenase activity"/>
    <property type="evidence" value="ECO:0007669"/>
    <property type="project" value="TreeGrafter"/>
</dbReference>
<dbReference type="GO" id="GO:0006631">
    <property type="term" value="P:fatty acid metabolic process"/>
    <property type="evidence" value="ECO:0007669"/>
    <property type="project" value="InterPro"/>
</dbReference>
<dbReference type="Gene3D" id="1.10.1040.10">
    <property type="entry name" value="N-(1-d-carboxylethyl)-l-norvaline Dehydrogenase, domain 2"/>
    <property type="match status" value="1"/>
</dbReference>
<feature type="domain" description="3-hydroxyacyl-CoA dehydrogenase C-terminal" evidence="3">
    <location>
        <begin position="190"/>
        <end position="241"/>
    </location>
</feature>
<protein>
    <submittedName>
        <fullName evidence="6">Lambda-crystallin homolog isoform X3</fullName>
    </submittedName>
</protein>
<dbReference type="InterPro" id="IPR013328">
    <property type="entry name" value="6PGD_dom2"/>
</dbReference>
<dbReference type="PANTHER" id="PTHR48075">
    <property type="entry name" value="3-HYDROXYACYL-COA DEHYDROGENASE FAMILY PROTEIN"/>
    <property type="match status" value="1"/>
</dbReference>
<organism evidence="5 6">
    <name type="scientific">Hyalella azteca</name>
    <name type="common">Amphipod</name>
    <dbReference type="NCBI Taxonomy" id="294128"/>
    <lineage>
        <taxon>Eukaryota</taxon>
        <taxon>Metazoa</taxon>
        <taxon>Ecdysozoa</taxon>
        <taxon>Arthropoda</taxon>
        <taxon>Crustacea</taxon>
        <taxon>Multicrustacea</taxon>
        <taxon>Malacostraca</taxon>
        <taxon>Eumalacostraca</taxon>
        <taxon>Peracarida</taxon>
        <taxon>Amphipoda</taxon>
        <taxon>Senticaudata</taxon>
        <taxon>Talitrida</taxon>
        <taxon>Talitroidea</taxon>
        <taxon>Hyalellidae</taxon>
        <taxon>Hyalella</taxon>
    </lineage>
</organism>
<dbReference type="Pfam" id="PF02737">
    <property type="entry name" value="3HCDH_N"/>
    <property type="match status" value="1"/>
</dbReference>
<dbReference type="Proteomes" id="UP000694843">
    <property type="component" value="Unplaced"/>
</dbReference>
<evidence type="ECO:0000256" key="2">
    <source>
        <dbReference type="ARBA" id="ARBA00023002"/>
    </source>
</evidence>
<evidence type="ECO:0000259" key="4">
    <source>
        <dbReference type="Pfam" id="PF02737"/>
    </source>
</evidence>
<dbReference type="PANTHER" id="PTHR48075:SF1">
    <property type="entry name" value="LAMBDA-CRYSTALLIN HOMOLOG"/>
    <property type="match status" value="1"/>
</dbReference>
<dbReference type="FunFam" id="3.40.50.720:FF:000356">
    <property type="entry name" value="Lambda-crystallin homolog"/>
    <property type="match status" value="1"/>
</dbReference>
<dbReference type="RefSeq" id="XP_018016471.1">
    <property type="nucleotide sequence ID" value="XM_018160982.2"/>
</dbReference>
<name>A0A8B7NU09_HYAAZ</name>
<dbReference type="SUPFAM" id="SSF51735">
    <property type="entry name" value="NAD(P)-binding Rossmann-fold domains"/>
    <property type="match status" value="1"/>
</dbReference>
<keyword evidence="2" id="KW-0560">Oxidoreductase</keyword>
<sequence length="319" mass="35632">MEARKKIGIVGSGLIGRSWAMLFTAAGYQVVLYDILQQQVTDSLQEIKQQLLTLEKNGMLRGADSAEVQFGRIKGVTSLNQVVEGAVYVQECVPERLELKKNVFKELDAIVGEDTILASSVSTMVPSSFMGGLKHGANCVVAHPTNPPYFVPMVEVVPSPWTSPEILVKTEEIMVEIGQEPVVFQKEHPGFGSNRIQYSILNECYHLIKDGVLSADGVDKLMKFGLGPRYAWMGPLETAVLNAEGMRSYLERYSHIMHSVSADLKGPADWSLPAAEPIIQQLDQLFPLDKLKERRQWRDERLIAFAALRDQMKRKEKSD</sequence>
<evidence type="ECO:0000259" key="3">
    <source>
        <dbReference type="Pfam" id="PF00725"/>
    </source>
</evidence>
<feature type="domain" description="3-hydroxyacyl-CoA dehydrogenase NAD binding" evidence="4">
    <location>
        <begin position="6"/>
        <end position="186"/>
    </location>
</feature>
<dbReference type="Gene3D" id="3.40.50.720">
    <property type="entry name" value="NAD(P)-binding Rossmann-like Domain"/>
    <property type="match status" value="1"/>
</dbReference>
<dbReference type="GeneID" id="108673194"/>
<dbReference type="SUPFAM" id="SSF48179">
    <property type="entry name" value="6-phosphogluconate dehydrogenase C-terminal domain-like"/>
    <property type="match status" value="1"/>
</dbReference>
<dbReference type="InterPro" id="IPR006176">
    <property type="entry name" value="3-OHacyl-CoA_DH_NAD-bd"/>
</dbReference>
<dbReference type="GO" id="GO:0070403">
    <property type="term" value="F:NAD+ binding"/>
    <property type="evidence" value="ECO:0007669"/>
    <property type="project" value="InterPro"/>
</dbReference>
<evidence type="ECO:0000313" key="5">
    <source>
        <dbReference type="Proteomes" id="UP000694843"/>
    </source>
</evidence>
<keyword evidence="5" id="KW-1185">Reference proteome</keyword>
<evidence type="ECO:0000313" key="6">
    <source>
        <dbReference type="RefSeq" id="XP_018016471.1"/>
    </source>
</evidence>
<dbReference type="AlphaFoldDB" id="A0A8B7NU09"/>
<dbReference type="InterPro" id="IPR008927">
    <property type="entry name" value="6-PGluconate_DH-like_C_sf"/>
</dbReference>
<gene>
    <name evidence="6" type="primary">LOC108673194</name>
</gene>
<reference evidence="6" key="1">
    <citation type="submission" date="2025-08" db="UniProtKB">
        <authorList>
            <consortium name="RefSeq"/>
        </authorList>
    </citation>
    <scope>IDENTIFICATION</scope>
    <source>
        <tissue evidence="6">Whole organism</tissue>
    </source>
</reference>
<dbReference type="InterPro" id="IPR036291">
    <property type="entry name" value="NAD(P)-bd_dom_sf"/>
</dbReference>
<dbReference type="OMA" id="RDNCLTH"/>
<dbReference type="InterPro" id="IPR006108">
    <property type="entry name" value="3HC_DH_C"/>
</dbReference>
<dbReference type="OrthoDB" id="2021159at2759"/>
<accession>A0A8B7NU09</accession>
<dbReference type="Pfam" id="PF00725">
    <property type="entry name" value="3HCDH"/>
    <property type="match status" value="1"/>
</dbReference>
<evidence type="ECO:0000256" key="1">
    <source>
        <dbReference type="ARBA" id="ARBA00009463"/>
    </source>
</evidence>
<comment type="similarity">
    <text evidence="1">Belongs to the 3-hydroxyacyl-CoA dehydrogenase family.</text>
</comment>